<evidence type="ECO:0000313" key="1">
    <source>
        <dbReference type="Proteomes" id="UP000095287"/>
    </source>
</evidence>
<dbReference type="WBParaSite" id="L893_g14095.t1">
    <property type="protein sequence ID" value="L893_g14095.t1"/>
    <property type="gene ID" value="L893_g14095"/>
</dbReference>
<name>A0A1I7Y9F7_9BILA</name>
<accession>A0A1I7Y9F7</accession>
<protein>
    <submittedName>
        <fullName evidence="2">DRMBL domain-containing protein</fullName>
    </submittedName>
</protein>
<organism evidence="1 2">
    <name type="scientific">Steinernema glaseri</name>
    <dbReference type="NCBI Taxonomy" id="37863"/>
    <lineage>
        <taxon>Eukaryota</taxon>
        <taxon>Metazoa</taxon>
        <taxon>Ecdysozoa</taxon>
        <taxon>Nematoda</taxon>
        <taxon>Chromadorea</taxon>
        <taxon>Rhabditida</taxon>
        <taxon>Tylenchina</taxon>
        <taxon>Panagrolaimomorpha</taxon>
        <taxon>Strongyloidoidea</taxon>
        <taxon>Steinernematidae</taxon>
        <taxon>Steinernema</taxon>
    </lineage>
</organism>
<reference evidence="2" key="1">
    <citation type="submission" date="2016-11" db="UniProtKB">
        <authorList>
            <consortium name="WormBaseParasite"/>
        </authorList>
    </citation>
    <scope>IDENTIFICATION</scope>
</reference>
<proteinExistence type="predicted"/>
<evidence type="ECO:0000313" key="2">
    <source>
        <dbReference type="WBParaSite" id="L893_g14095.t1"/>
    </source>
</evidence>
<keyword evidence="1" id="KW-1185">Reference proteome</keyword>
<dbReference type="AlphaFoldDB" id="A0A1I7Y9F7"/>
<sequence length="68" mass="7825">MKALANFPTWKGHRFYGSIYNTLSTGDVVSRVHLVPYANLSALKKFSEKDMDSILRNVLGDRQIFRYS</sequence>
<dbReference type="Proteomes" id="UP000095287">
    <property type="component" value="Unplaced"/>
</dbReference>